<dbReference type="RefSeq" id="WP_281457752.1">
    <property type="nucleotide sequence ID" value="NZ_JASAOF010000018.1"/>
</dbReference>
<dbReference type="Pfam" id="PF19054">
    <property type="entry name" value="DUF5753"/>
    <property type="match status" value="1"/>
</dbReference>
<evidence type="ECO:0000313" key="3">
    <source>
        <dbReference type="Proteomes" id="UP001237595"/>
    </source>
</evidence>
<sequence length="278" mass="31020">MTLGPTARRRRLGAHLAELRHAAGLTTADVAEFFGCTAQTIRNWERGTSTMKKVELAALLDKYGAAADTRSQLEETRREGSKRGWWSTYKLPEWFKPYVGLETDAAMVCNFEVELIPGLLQTESYAREIHSSGGLTKPDEVDKRVSARLARQRRLTEESPLELRVVISEGALRRRVGGPEVMQEQLDQLIKHAQLPNVIFQVLPFNAGAHASMPSGFTLLTFAEQTDPDVGYLEGPLGGHVIEDVDDVTTLHNRFDRVRSAALPERESLSLVRTIARE</sequence>
<proteinExistence type="predicted"/>
<comment type="caution">
    <text evidence="2">The sequence shown here is derived from an EMBL/GenBank/DDBJ whole genome shotgun (WGS) entry which is preliminary data.</text>
</comment>
<dbReference type="CDD" id="cd00093">
    <property type="entry name" value="HTH_XRE"/>
    <property type="match status" value="1"/>
</dbReference>
<dbReference type="Gene3D" id="1.10.260.40">
    <property type="entry name" value="lambda repressor-like DNA-binding domains"/>
    <property type="match status" value="1"/>
</dbReference>
<keyword evidence="3" id="KW-1185">Reference proteome</keyword>
<evidence type="ECO:0000313" key="2">
    <source>
        <dbReference type="EMBL" id="MDI2031480.1"/>
    </source>
</evidence>
<organism evidence="2 3">
    <name type="scientific">Saccharopolyspora ipomoeae</name>
    <dbReference type="NCBI Taxonomy" id="3042027"/>
    <lineage>
        <taxon>Bacteria</taxon>
        <taxon>Bacillati</taxon>
        <taxon>Actinomycetota</taxon>
        <taxon>Actinomycetes</taxon>
        <taxon>Pseudonocardiales</taxon>
        <taxon>Pseudonocardiaceae</taxon>
        <taxon>Saccharopolyspora</taxon>
    </lineage>
</organism>
<dbReference type="SUPFAM" id="SSF47413">
    <property type="entry name" value="lambda repressor-like DNA-binding domains"/>
    <property type="match status" value="1"/>
</dbReference>
<dbReference type="InterPro" id="IPR001387">
    <property type="entry name" value="Cro/C1-type_HTH"/>
</dbReference>
<dbReference type="SMART" id="SM00530">
    <property type="entry name" value="HTH_XRE"/>
    <property type="match status" value="1"/>
</dbReference>
<protein>
    <submittedName>
        <fullName evidence="2">Helix-turn-helix transcriptional regulator</fullName>
    </submittedName>
</protein>
<name>A0ABT6PTZ4_9PSEU</name>
<dbReference type="EMBL" id="JASAOF010000018">
    <property type="protein sequence ID" value="MDI2031480.1"/>
    <property type="molecule type" value="Genomic_DNA"/>
</dbReference>
<feature type="domain" description="HTH cro/C1-type" evidence="1">
    <location>
        <begin position="16"/>
        <end position="70"/>
    </location>
</feature>
<reference evidence="2 3" key="1">
    <citation type="submission" date="2023-04" db="EMBL/GenBank/DDBJ databases">
        <title>Draft genome sequence of Saccharopolyspora sp. TS4A08 isolated from sweet potato rhizospheric soil.</title>
        <authorList>
            <person name="Suksaard P."/>
            <person name="Duangmal K."/>
        </authorList>
    </citation>
    <scope>NUCLEOTIDE SEQUENCE [LARGE SCALE GENOMIC DNA]</scope>
    <source>
        <strain evidence="2 3">TS4A08</strain>
    </source>
</reference>
<dbReference type="Pfam" id="PF13560">
    <property type="entry name" value="HTH_31"/>
    <property type="match status" value="1"/>
</dbReference>
<dbReference type="InterPro" id="IPR043917">
    <property type="entry name" value="DUF5753"/>
</dbReference>
<evidence type="ECO:0000259" key="1">
    <source>
        <dbReference type="PROSITE" id="PS50943"/>
    </source>
</evidence>
<dbReference type="PROSITE" id="PS50943">
    <property type="entry name" value="HTH_CROC1"/>
    <property type="match status" value="1"/>
</dbReference>
<accession>A0ABT6PTZ4</accession>
<gene>
    <name evidence="2" type="ORF">QFW96_22825</name>
</gene>
<dbReference type="InterPro" id="IPR010982">
    <property type="entry name" value="Lambda_DNA-bd_dom_sf"/>
</dbReference>
<dbReference type="Proteomes" id="UP001237595">
    <property type="component" value="Unassembled WGS sequence"/>
</dbReference>